<reference evidence="2 3" key="1">
    <citation type="journal article" date="2012" name="J. Bacteriol.">
        <title>Whole-Genome Sequences of Borrelia bissettii, Borrelia valaisiana, and Borrelia spielmanii.</title>
        <authorList>
            <person name="Schutzer S.E."/>
            <person name="Fraser-Liggett C.M."/>
            <person name="Qiu W.G."/>
            <person name="Kraiczy P."/>
            <person name="Mongodin E.F."/>
            <person name="Dunn J.J."/>
            <person name="Luft B.J."/>
            <person name="Casjens S.R."/>
        </authorList>
    </citation>
    <scope>NUCLEOTIDE SEQUENCE [LARGE SCALE GENOMIC DNA]</scope>
    <source>
        <strain evidence="2 3">VS116</strain>
        <plasmid evidence="2">VS116_lp36</plasmid>
    </source>
</reference>
<keyword evidence="1" id="KW-0812">Transmembrane</keyword>
<keyword evidence="2" id="KW-0614">Plasmid</keyword>
<organism evidence="2 3">
    <name type="scientific">Borreliella valaisiana VS116</name>
    <dbReference type="NCBI Taxonomy" id="445987"/>
    <lineage>
        <taxon>Bacteria</taxon>
        <taxon>Pseudomonadati</taxon>
        <taxon>Spirochaetota</taxon>
        <taxon>Spirochaetia</taxon>
        <taxon>Spirochaetales</taxon>
        <taxon>Borreliaceae</taxon>
        <taxon>Borreliella</taxon>
    </lineage>
</organism>
<sequence>MEIIDEEFFVIFLFKIPTYIFYFANIVSQIIYNIFFLFISYFFTCFHNFFDIFFSSSKSLNNLSNKNRKDLTLLS</sequence>
<protein>
    <submittedName>
        <fullName evidence="2">Uncharacterized protein</fullName>
    </submittedName>
</protein>
<dbReference type="EMBL" id="CP001436">
    <property type="protein sequence ID" value="ACN52818.1"/>
    <property type="molecule type" value="Genomic_DNA"/>
</dbReference>
<dbReference type="Proteomes" id="UP000006163">
    <property type="component" value="Plasmid VS116_lp36"/>
</dbReference>
<keyword evidence="1" id="KW-0472">Membrane</keyword>
<dbReference type="HOGENOM" id="CLU_2663810_0_0_12"/>
<name>C0R8L0_BORVA</name>
<geneLocation type="plasmid" evidence="2 3">
    <name>VS116_lp36</name>
</geneLocation>
<keyword evidence="1" id="KW-1133">Transmembrane helix</keyword>
<evidence type="ECO:0000313" key="3">
    <source>
        <dbReference type="Proteomes" id="UP000006163"/>
    </source>
</evidence>
<accession>C0R8L0</accession>
<gene>
    <name evidence="2" type="ORF">BVAVS116_K0018</name>
</gene>
<proteinExistence type="predicted"/>
<evidence type="ECO:0000313" key="2">
    <source>
        <dbReference type="EMBL" id="ACN52818.1"/>
    </source>
</evidence>
<keyword evidence="3" id="KW-1185">Reference proteome</keyword>
<feature type="transmembrane region" description="Helical" evidence="1">
    <location>
        <begin position="30"/>
        <end position="50"/>
    </location>
</feature>
<evidence type="ECO:0000256" key="1">
    <source>
        <dbReference type="SAM" id="Phobius"/>
    </source>
</evidence>
<dbReference type="AlphaFoldDB" id="C0R8L0"/>